<reference evidence="6 7" key="1">
    <citation type="journal article" date="2014" name="Genome Announc.">
        <title>Draft genome sequences of eight enterohepatic helicobacter species isolated from both laboratory and wild rodents.</title>
        <authorList>
            <person name="Sheh A."/>
            <person name="Shen Z."/>
            <person name="Fox J.G."/>
        </authorList>
    </citation>
    <scope>NUCLEOTIDE SEQUENCE [LARGE SCALE GENOMIC DNA]</scope>
    <source>
        <strain evidence="6 7">ATCC 49320</strain>
    </source>
</reference>
<dbReference type="CDD" id="cd01335">
    <property type="entry name" value="Radical_SAM"/>
    <property type="match status" value="1"/>
</dbReference>
<dbReference type="EMBL" id="JRPJ02000012">
    <property type="protein sequence ID" value="TLE10789.1"/>
    <property type="molecule type" value="Genomic_DNA"/>
</dbReference>
<dbReference type="InterPro" id="IPR007197">
    <property type="entry name" value="rSAM"/>
</dbReference>
<dbReference type="Gene3D" id="3.20.20.70">
    <property type="entry name" value="Aldolase class I"/>
    <property type="match status" value="1"/>
</dbReference>
<dbReference type="GO" id="GO:0051536">
    <property type="term" value="F:iron-sulfur cluster binding"/>
    <property type="evidence" value="ECO:0007669"/>
    <property type="project" value="UniProtKB-KW"/>
</dbReference>
<sequence length="334" mass="39421">MRFYKRLQLLCDTTFQKRYFSQHETMMRWGAVYGYDRNKRKYSAYFRFLRFLFTKCKLMFIYRMWLMIRFICGKIDIPYMQIVVTTQCTLKCKDCHDLMPLFKKEQHYKGRLENITKDLKCLLDSVDSIMSVRILGGEPLLFKDLPKLIDYIKNEQKIKSFDIITNATIPISDDILHSLKDCYKARVIIDDYSKQVQSLKSQEKLHHIQTRLKQYDIRHFVLHWDAQKWFSTGEIKKANRTKEQIAKNFLDCGMYCVSMIGNMGGSGNIFICPPATSMSKIYGINALKGDFVSLDSKNLKDDLRLFYKKTYFESCDYCGDMGKKKPIEAAIQLD</sequence>
<dbReference type="GO" id="GO:0003824">
    <property type="term" value="F:catalytic activity"/>
    <property type="evidence" value="ECO:0007669"/>
    <property type="project" value="InterPro"/>
</dbReference>
<evidence type="ECO:0000256" key="1">
    <source>
        <dbReference type="ARBA" id="ARBA00001966"/>
    </source>
</evidence>
<dbReference type="RefSeq" id="WP_052099997.1">
    <property type="nucleotide sequence ID" value="NZ_FZMS01000107.1"/>
</dbReference>
<comment type="caution">
    <text evidence="6">The sequence shown here is derived from an EMBL/GenBank/DDBJ whole genome shotgun (WGS) entry which is preliminary data.</text>
</comment>
<evidence type="ECO:0000256" key="5">
    <source>
        <dbReference type="ARBA" id="ARBA00023014"/>
    </source>
</evidence>
<proteinExistence type="predicted"/>
<evidence type="ECO:0000256" key="3">
    <source>
        <dbReference type="ARBA" id="ARBA00022723"/>
    </source>
</evidence>
<dbReference type="InterPro" id="IPR013785">
    <property type="entry name" value="Aldolase_TIM"/>
</dbReference>
<dbReference type="Proteomes" id="UP000029857">
    <property type="component" value="Unassembled WGS sequence"/>
</dbReference>
<dbReference type="SFLD" id="SFLDS00029">
    <property type="entry name" value="Radical_SAM"/>
    <property type="match status" value="1"/>
</dbReference>
<keyword evidence="5" id="KW-0411">Iron-sulfur</keyword>
<dbReference type="InterPro" id="IPR050377">
    <property type="entry name" value="Radical_SAM_PqqE_MftC-like"/>
</dbReference>
<keyword evidence="4" id="KW-0408">Iron</keyword>
<gene>
    <name evidence="6" type="ORF">LS79_004550</name>
</gene>
<dbReference type="GO" id="GO:0046872">
    <property type="term" value="F:metal ion binding"/>
    <property type="evidence" value="ECO:0007669"/>
    <property type="project" value="UniProtKB-KW"/>
</dbReference>
<evidence type="ECO:0000313" key="6">
    <source>
        <dbReference type="EMBL" id="TLE10789.1"/>
    </source>
</evidence>
<protein>
    <submittedName>
        <fullName evidence="6">4Fe-4S cluster-binding domain-containing protein</fullName>
    </submittedName>
</protein>
<evidence type="ECO:0000256" key="2">
    <source>
        <dbReference type="ARBA" id="ARBA00022691"/>
    </source>
</evidence>
<evidence type="ECO:0000313" key="7">
    <source>
        <dbReference type="Proteomes" id="UP000029857"/>
    </source>
</evidence>
<dbReference type="PANTHER" id="PTHR11228:SF7">
    <property type="entry name" value="PQQA PEPTIDE CYCLASE"/>
    <property type="match status" value="1"/>
</dbReference>
<keyword evidence="3" id="KW-0479">Metal-binding</keyword>
<comment type="cofactor">
    <cofactor evidence="1">
        <name>[4Fe-4S] cluster</name>
        <dbReference type="ChEBI" id="CHEBI:49883"/>
    </cofactor>
</comment>
<organism evidence="6 7">
    <name type="scientific">Helicobacter bilis</name>
    <dbReference type="NCBI Taxonomy" id="37372"/>
    <lineage>
        <taxon>Bacteria</taxon>
        <taxon>Pseudomonadati</taxon>
        <taxon>Campylobacterota</taxon>
        <taxon>Epsilonproteobacteria</taxon>
        <taxon>Campylobacterales</taxon>
        <taxon>Helicobacteraceae</taxon>
        <taxon>Helicobacter</taxon>
    </lineage>
</organism>
<dbReference type="PANTHER" id="PTHR11228">
    <property type="entry name" value="RADICAL SAM DOMAIN PROTEIN"/>
    <property type="match status" value="1"/>
</dbReference>
<dbReference type="SUPFAM" id="SSF102114">
    <property type="entry name" value="Radical SAM enzymes"/>
    <property type="match status" value="1"/>
</dbReference>
<keyword evidence="2" id="KW-0949">S-adenosyl-L-methionine</keyword>
<accession>A0A4U8U8X7</accession>
<name>A0A4U8U8X7_9HELI</name>
<dbReference type="InterPro" id="IPR058240">
    <property type="entry name" value="rSAM_sf"/>
</dbReference>
<dbReference type="AlphaFoldDB" id="A0A4U8U8X7"/>
<evidence type="ECO:0000256" key="4">
    <source>
        <dbReference type="ARBA" id="ARBA00023004"/>
    </source>
</evidence>